<name>A0ACC0W7T1_9STRA</name>
<reference evidence="1 2" key="1">
    <citation type="journal article" date="2022" name="bioRxiv">
        <title>The genome of the oomycete Peronosclerospora sorghi, a cosmopolitan pathogen of maize and sorghum, is inflated with dispersed pseudogenes.</title>
        <authorList>
            <person name="Fletcher K."/>
            <person name="Martin F."/>
            <person name="Isakeit T."/>
            <person name="Cavanaugh K."/>
            <person name="Magill C."/>
            <person name="Michelmore R."/>
        </authorList>
    </citation>
    <scope>NUCLEOTIDE SEQUENCE [LARGE SCALE GENOMIC DNA]</scope>
    <source>
        <strain evidence="1">P6</strain>
    </source>
</reference>
<sequence length="381" mass="44160">MTHSKARAFWSNRNKATFNFRNGVGVVLSGTHPFTDVEDVTSTYAGEEQLTRYLVLDARIDDLRVFIHVVYAPVQPADRKKFFDALPTHFPEEAEHIVIGDLNTPLDPLLDERTLDRRDQARTELQAWMLELGFTGKSNTRRIDYCLISKGLLETYYVGSRYLTDERWLHEDHLPVEFQLTSPSIPESKKLPWKCPRWLLNVPIVKETLEHTLEKLCQRIRLFPGSNPGALLDEHKRADRSFLRQMQRKLKNKDDDRRKELQRELNITKAMHSSCPSDATRAEMDTEKAELMSLDEYFTNRREKAKFDRDVSEGERGSAYFFRSPTPSNFKVSITDVRRSDGTITSDASEMAAEHRAYWGRYTNPHRTISATPFPCNVTTQ</sequence>
<keyword evidence="2" id="KW-1185">Reference proteome</keyword>
<dbReference type="EMBL" id="CM047582">
    <property type="protein sequence ID" value="KAI9914612.1"/>
    <property type="molecule type" value="Genomic_DNA"/>
</dbReference>
<accession>A0ACC0W7T1</accession>
<gene>
    <name evidence="1" type="ORF">PsorP6_007861</name>
</gene>
<dbReference type="Proteomes" id="UP001163321">
    <property type="component" value="Chromosome 3"/>
</dbReference>
<protein>
    <submittedName>
        <fullName evidence="1">Uncharacterized protein</fullName>
    </submittedName>
</protein>
<proteinExistence type="predicted"/>
<evidence type="ECO:0000313" key="1">
    <source>
        <dbReference type="EMBL" id="KAI9914612.1"/>
    </source>
</evidence>
<comment type="caution">
    <text evidence="1">The sequence shown here is derived from an EMBL/GenBank/DDBJ whole genome shotgun (WGS) entry which is preliminary data.</text>
</comment>
<organism evidence="1 2">
    <name type="scientific">Peronosclerospora sorghi</name>
    <dbReference type="NCBI Taxonomy" id="230839"/>
    <lineage>
        <taxon>Eukaryota</taxon>
        <taxon>Sar</taxon>
        <taxon>Stramenopiles</taxon>
        <taxon>Oomycota</taxon>
        <taxon>Peronosporomycetes</taxon>
        <taxon>Peronosporales</taxon>
        <taxon>Peronosporaceae</taxon>
        <taxon>Peronosclerospora</taxon>
    </lineage>
</organism>
<evidence type="ECO:0000313" key="2">
    <source>
        <dbReference type="Proteomes" id="UP001163321"/>
    </source>
</evidence>